<feature type="domain" description="ATPase AAA-type core" evidence="4">
    <location>
        <begin position="589"/>
        <end position="663"/>
    </location>
</feature>
<proteinExistence type="predicted"/>
<keyword evidence="6" id="KW-1185">Reference proteome</keyword>
<keyword evidence="1" id="KW-0547">Nucleotide-binding</keyword>
<reference evidence="5 6" key="1">
    <citation type="submission" date="2024-06" db="EMBL/GenBank/DDBJ databases">
        <authorList>
            <person name="Pan Q."/>
            <person name="Wen M."/>
            <person name="Jouanno E."/>
            <person name="Zahm M."/>
            <person name="Klopp C."/>
            <person name="Cabau C."/>
            <person name="Louis A."/>
            <person name="Berthelot C."/>
            <person name="Parey E."/>
            <person name="Roest Crollius H."/>
            <person name="Montfort J."/>
            <person name="Robinson-Rechavi M."/>
            <person name="Bouchez O."/>
            <person name="Lampietro C."/>
            <person name="Lopez Roques C."/>
            <person name="Donnadieu C."/>
            <person name="Postlethwait J."/>
            <person name="Bobe J."/>
            <person name="Verreycken H."/>
            <person name="Guiguen Y."/>
        </authorList>
    </citation>
    <scope>NUCLEOTIDE SEQUENCE [LARGE SCALE GENOMIC DNA]</scope>
    <source>
        <strain evidence="5">Up_M1</strain>
        <tissue evidence="5">Testis</tissue>
    </source>
</reference>
<feature type="region of interest" description="Disordered" evidence="3">
    <location>
        <begin position="861"/>
        <end position="903"/>
    </location>
</feature>
<feature type="compositionally biased region" description="Basic residues" evidence="3">
    <location>
        <begin position="475"/>
        <end position="503"/>
    </location>
</feature>
<evidence type="ECO:0000256" key="3">
    <source>
        <dbReference type="SAM" id="MobiDB-lite"/>
    </source>
</evidence>
<comment type="caution">
    <text evidence="5">The sequence shown here is derived from an EMBL/GenBank/DDBJ whole genome shotgun (WGS) entry which is preliminary data.</text>
</comment>
<dbReference type="SUPFAM" id="SSF52540">
    <property type="entry name" value="P-loop containing nucleoside triphosphate hydrolases"/>
    <property type="match status" value="1"/>
</dbReference>
<dbReference type="GO" id="GO:0005524">
    <property type="term" value="F:ATP binding"/>
    <property type="evidence" value="ECO:0007669"/>
    <property type="project" value="UniProtKB-KW"/>
</dbReference>
<evidence type="ECO:0000256" key="2">
    <source>
        <dbReference type="ARBA" id="ARBA00022840"/>
    </source>
</evidence>
<evidence type="ECO:0000256" key="1">
    <source>
        <dbReference type="ARBA" id="ARBA00022741"/>
    </source>
</evidence>
<dbReference type="AlphaFoldDB" id="A0ABD0XLJ3"/>
<dbReference type="Gene3D" id="3.40.50.300">
    <property type="entry name" value="P-loop containing nucleotide triphosphate hydrolases"/>
    <property type="match status" value="1"/>
</dbReference>
<feature type="compositionally biased region" description="Basic and acidic residues" evidence="3">
    <location>
        <begin position="868"/>
        <end position="895"/>
    </location>
</feature>
<feature type="region of interest" description="Disordered" evidence="3">
    <location>
        <begin position="348"/>
        <end position="395"/>
    </location>
</feature>
<evidence type="ECO:0000313" key="5">
    <source>
        <dbReference type="EMBL" id="KAL1022283.1"/>
    </source>
</evidence>
<sequence length="903" mass="103552">MSDSSYTRMWAKAQGSLEELLVDEFPVTAPRPMKDRLKVFQGLATFYLKYLQIFRSLESIYDQIVHPQKRRVVRHVLDGVMGRILELKNEMVELEFSEFHYFDDLLLDLKLTPEDLEVPIPQYFVREKMRVLRDREKMLAQIMAKGGHIEKFEQQVSVQSMRLEEAVRVLQLCERARQGRLRHHFMKAIRQAKGQGAVTKGRKATSTLDVSDAATRIQKVWLGYRQRKRTNLERMEEMVFLGMVLPEQVQQTPSAAKQKAQRVEAARRLVQEENEAEYQRVLVSTKESVQAVDGPDIRETLQEQIRQWFLECRDATGKFPDFPDVEDGGSAAIFAHKTPEQVAAELAAKEEEKQKKKKSNMNDKKGGKENKDMKKDKKRKNKKKKGGGEVEEVEKGWKMPQSNFLPMVVEGNKMYKDVWRGRDERQNFLQQFDNQLVREEKRLEVEEEVRVQVDELMRQEVKNLKLTVDREKEKKKPKKGKKASKKKKKKAKKSGKSKKKKKEKKDLTADRTLESLYEELVQEGLLIRPMNIKLSQYIGEFNYMGTTLRQADIEPMPSLSDVRQLIALYGILPLGSQAVHEKAPLVKSLLLAGPGGVGKKMLVHALCTETGANLFNLSPGNLAGKYPGRSGLQYLLHMVFKVARQLQPSVLWIGDAEKTFYKKVPKPEKEVSKFSCTIGAIHSSVGPKHCYWTSTETSTKTSTCTSWRITTKMEPKRLKRDLVKVLKSLKPEDRVLVVGTSRRPFEADLKPFCKVYKKIILIPRPDYASRLVLWGEMLRGGGALLTPRLDLSSLAKVTDGYTQGSIQQTVRLVLTPRRLASQISRPLTAAEFIPPLARQEPVYKEEEEAFKVWYSKTPLGKKRTRAAKAMEEERDLGKGKTKQDSLKKTVKEGHGKKSNKKLI</sequence>
<feature type="compositionally biased region" description="Basic and acidic residues" evidence="3">
    <location>
        <begin position="348"/>
        <end position="375"/>
    </location>
</feature>
<keyword evidence="2" id="KW-0067">ATP-binding</keyword>
<gene>
    <name evidence="5" type="ORF">UPYG_G00024610</name>
</gene>
<dbReference type="PANTHER" id="PTHR14690">
    <property type="entry name" value="IQ MOTIF CONTAINING WITH AAA DOMAIN 1"/>
    <property type="match status" value="1"/>
</dbReference>
<dbReference type="Proteomes" id="UP001557470">
    <property type="component" value="Unassembled WGS sequence"/>
</dbReference>
<organism evidence="5 6">
    <name type="scientific">Umbra pygmaea</name>
    <name type="common">Eastern mudminnow</name>
    <dbReference type="NCBI Taxonomy" id="75934"/>
    <lineage>
        <taxon>Eukaryota</taxon>
        <taxon>Metazoa</taxon>
        <taxon>Chordata</taxon>
        <taxon>Craniata</taxon>
        <taxon>Vertebrata</taxon>
        <taxon>Euteleostomi</taxon>
        <taxon>Actinopterygii</taxon>
        <taxon>Neopterygii</taxon>
        <taxon>Teleostei</taxon>
        <taxon>Protacanthopterygii</taxon>
        <taxon>Esociformes</taxon>
        <taxon>Umbridae</taxon>
        <taxon>Umbra</taxon>
    </lineage>
</organism>
<dbReference type="PANTHER" id="PTHR14690:SF11">
    <property type="entry name" value="IQ AND AAA DOMAIN-CONTAINING PROTEIN 1 ISOFORM X1"/>
    <property type="match status" value="1"/>
</dbReference>
<dbReference type="Gene3D" id="1.10.8.60">
    <property type="match status" value="1"/>
</dbReference>
<dbReference type="InterPro" id="IPR003959">
    <property type="entry name" value="ATPase_AAA_core"/>
</dbReference>
<evidence type="ECO:0000259" key="4">
    <source>
        <dbReference type="Pfam" id="PF00004"/>
    </source>
</evidence>
<feature type="region of interest" description="Disordered" evidence="3">
    <location>
        <begin position="467"/>
        <end position="507"/>
    </location>
</feature>
<dbReference type="EMBL" id="JAGEUA010000001">
    <property type="protein sequence ID" value="KAL1022283.1"/>
    <property type="molecule type" value="Genomic_DNA"/>
</dbReference>
<dbReference type="InterPro" id="IPR027417">
    <property type="entry name" value="P-loop_NTPase"/>
</dbReference>
<dbReference type="PROSITE" id="PS50096">
    <property type="entry name" value="IQ"/>
    <property type="match status" value="1"/>
</dbReference>
<dbReference type="InterPro" id="IPR052267">
    <property type="entry name" value="N-DRC_Component"/>
</dbReference>
<feature type="compositionally biased region" description="Basic residues" evidence="3">
    <location>
        <begin position="376"/>
        <end position="385"/>
    </location>
</feature>
<protein>
    <recommendedName>
        <fullName evidence="4">ATPase AAA-type core domain-containing protein</fullName>
    </recommendedName>
</protein>
<dbReference type="Pfam" id="PF00004">
    <property type="entry name" value="AAA"/>
    <property type="match status" value="1"/>
</dbReference>
<evidence type="ECO:0000313" key="6">
    <source>
        <dbReference type="Proteomes" id="UP001557470"/>
    </source>
</evidence>
<dbReference type="FunFam" id="1.10.8.60:FF:000064">
    <property type="entry name" value="IQ motif containing with AAA domain 1"/>
    <property type="match status" value="1"/>
</dbReference>
<name>A0ABD0XLJ3_UMBPY</name>
<accession>A0ABD0XLJ3</accession>